<dbReference type="PRINTS" id="PR00958">
    <property type="entry name" value="HOMSERKINASE"/>
</dbReference>
<evidence type="ECO:0000256" key="2">
    <source>
        <dbReference type="ARBA" id="ARBA00022679"/>
    </source>
</evidence>
<dbReference type="PANTHER" id="PTHR20861">
    <property type="entry name" value="HOMOSERINE/4-DIPHOSPHOCYTIDYL-2-C-METHYL-D-ERYTHRITOL KINASE"/>
    <property type="match status" value="1"/>
</dbReference>
<evidence type="ECO:0000256" key="3">
    <source>
        <dbReference type="ARBA" id="ARBA00022741"/>
    </source>
</evidence>
<dbReference type="GO" id="GO:0016301">
    <property type="term" value="F:kinase activity"/>
    <property type="evidence" value="ECO:0007669"/>
    <property type="project" value="UniProtKB-KW"/>
</dbReference>
<keyword evidence="2" id="KW-0808">Transferase</keyword>
<evidence type="ECO:0000256" key="1">
    <source>
        <dbReference type="ARBA" id="ARBA00022605"/>
    </source>
</evidence>
<dbReference type="PROSITE" id="PS00627">
    <property type="entry name" value="GHMP_KINASES_ATP"/>
    <property type="match status" value="1"/>
</dbReference>
<dbReference type="Gene3D" id="3.30.230.10">
    <property type="match status" value="1"/>
</dbReference>
<dbReference type="InterPro" id="IPR014721">
    <property type="entry name" value="Ribsml_uS5_D2-typ_fold_subgr"/>
</dbReference>
<dbReference type="NCBIfam" id="NF002288">
    <property type="entry name" value="PRK01212.1-4"/>
    <property type="match status" value="1"/>
</dbReference>
<keyword evidence="4" id="KW-0418">Kinase</keyword>
<dbReference type="InterPro" id="IPR006203">
    <property type="entry name" value="GHMP_knse_ATP-bd_CS"/>
</dbReference>
<evidence type="ECO:0000256" key="4">
    <source>
        <dbReference type="ARBA" id="ARBA00022777"/>
    </source>
</evidence>
<evidence type="ECO:0000256" key="5">
    <source>
        <dbReference type="ARBA" id="ARBA00022840"/>
    </source>
</evidence>
<dbReference type="GO" id="GO:0008652">
    <property type="term" value="P:amino acid biosynthetic process"/>
    <property type="evidence" value="ECO:0007669"/>
    <property type="project" value="UniProtKB-KW"/>
</dbReference>
<accession>A0A382ZPR5</accession>
<evidence type="ECO:0000259" key="6">
    <source>
        <dbReference type="Pfam" id="PF00288"/>
    </source>
</evidence>
<sequence>MSERIKVFAPATASNLGPGFDVLGLALERPGDLVEAEISTSPGVEIVEVTGADSLTTDPKENVVGISAAAAMDRLGIRDRGVRLWLHKQMPLGSGLGSSAASSVGGAVAVNALFGNKLSKYDIVNCSLQGEAAASGTAHADNVAPAVFGGIVLIRTSDPLDVISLPVPTALRVVVVHP</sequence>
<dbReference type="Pfam" id="PF00288">
    <property type="entry name" value="GHMP_kinases_N"/>
    <property type="match status" value="1"/>
</dbReference>
<keyword evidence="5" id="KW-0067">ATP-binding</keyword>
<keyword evidence="1" id="KW-0028">Amino-acid biosynthesis</keyword>
<keyword evidence="3" id="KW-0547">Nucleotide-binding</keyword>
<name>A0A382ZPR5_9ZZZZ</name>
<protein>
    <recommendedName>
        <fullName evidence="6">GHMP kinase N-terminal domain-containing protein</fullName>
    </recommendedName>
</protein>
<reference evidence="7" key="1">
    <citation type="submission" date="2018-05" db="EMBL/GenBank/DDBJ databases">
        <authorList>
            <person name="Lanie J.A."/>
            <person name="Ng W.-L."/>
            <person name="Kazmierczak K.M."/>
            <person name="Andrzejewski T.M."/>
            <person name="Davidsen T.M."/>
            <person name="Wayne K.J."/>
            <person name="Tettelin H."/>
            <person name="Glass J.I."/>
            <person name="Rusch D."/>
            <person name="Podicherti R."/>
            <person name="Tsui H.-C.T."/>
            <person name="Winkler M.E."/>
        </authorList>
    </citation>
    <scope>NUCLEOTIDE SEQUENCE</scope>
</reference>
<proteinExistence type="predicted"/>
<gene>
    <name evidence="7" type="ORF">METZ01_LOCUS450316</name>
</gene>
<dbReference type="SUPFAM" id="SSF54211">
    <property type="entry name" value="Ribosomal protein S5 domain 2-like"/>
    <property type="match status" value="1"/>
</dbReference>
<feature type="domain" description="GHMP kinase N-terminal" evidence="6">
    <location>
        <begin position="68"/>
        <end position="150"/>
    </location>
</feature>
<feature type="non-terminal residue" evidence="7">
    <location>
        <position position="178"/>
    </location>
</feature>
<organism evidence="7">
    <name type="scientific">marine metagenome</name>
    <dbReference type="NCBI Taxonomy" id="408172"/>
    <lineage>
        <taxon>unclassified sequences</taxon>
        <taxon>metagenomes</taxon>
        <taxon>ecological metagenomes</taxon>
    </lineage>
</organism>
<dbReference type="InterPro" id="IPR020568">
    <property type="entry name" value="Ribosomal_Su5_D2-typ_SF"/>
</dbReference>
<dbReference type="GO" id="GO:0005524">
    <property type="term" value="F:ATP binding"/>
    <property type="evidence" value="ECO:0007669"/>
    <property type="project" value="UniProtKB-KW"/>
</dbReference>
<dbReference type="EMBL" id="UINC01185648">
    <property type="protein sequence ID" value="SVD97462.1"/>
    <property type="molecule type" value="Genomic_DNA"/>
</dbReference>
<dbReference type="AlphaFoldDB" id="A0A382ZPR5"/>
<evidence type="ECO:0000313" key="7">
    <source>
        <dbReference type="EMBL" id="SVD97462.1"/>
    </source>
</evidence>
<dbReference type="PANTHER" id="PTHR20861:SF1">
    <property type="entry name" value="HOMOSERINE KINASE"/>
    <property type="match status" value="1"/>
</dbReference>
<dbReference type="InterPro" id="IPR006204">
    <property type="entry name" value="GHMP_kinase_N_dom"/>
</dbReference>